<comment type="caution">
    <text evidence="4">The sequence shown here is derived from an EMBL/GenBank/DDBJ whole genome shotgun (WGS) entry which is preliminary data.</text>
</comment>
<gene>
    <name evidence="4" type="ORF">FUA23_05740</name>
</gene>
<dbReference type="Pfam" id="PF24595">
    <property type="entry name" value="DUF7619"/>
    <property type="match status" value="1"/>
</dbReference>
<reference evidence="4 5" key="1">
    <citation type="submission" date="2019-08" db="EMBL/GenBank/DDBJ databases">
        <title>Lewinella sp. strain SSH13 Genome sequencing and assembly.</title>
        <authorList>
            <person name="Kim I."/>
        </authorList>
    </citation>
    <scope>NUCLEOTIDE SEQUENCE [LARGE SCALE GENOMIC DNA]</scope>
    <source>
        <strain evidence="4 5">SSH13</strain>
    </source>
</reference>
<dbReference type="OrthoDB" id="9811934at2"/>
<dbReference type="Proteomes" id="UP000321907">
    <property type="component" value="Unassembled WGS sequence"/>
</dbReference>
<dbReference type="PANTHER" id="PTHR42754">
    <property type="entry name" value="ENDOGLUCANASE"/>
    <property type="match status" value="1"/>
</dbReference>
<name>A0A5C7FKS0_9BACT</name>
<keyword evidence="1" id="KW-1133">Transmembrane helix</keyword>
<evidence type="ECO:0000313" key="5">
    <source>
        <dbReference type="Proteomes" id="UP000321907"/>
    </source>
</evidence>
<protein>
    <submittedName>
        <fullName evidence="4">T9SS type A sorting domain-containing protein</fullName>
    </submittedName>
</protein>
<organism evidence="4 5">
    <name type="scientific">Neolewinella aurantiaca</name>
    <dbReference type="NCBI Taxonomy" id="2602767"/>
    <lineage>
        <taxon>Bacteria</taxon>
        <taxon>Pseudomonadati</taxon>
        <taxon>Bacteroidota</taxon>
        <taxon>Saprospiria</taxon>
        <taxon>Saprospirales</taxon>
        <taxon>Lewinellaceae</taxon>
        <taxon>Neolewinella</taxon>
    </lineage>
</organism>
<evidence type="ECO:0000313" key="4">
    <source>
        <dbReference type="EMBL" id="TXF90595.1"/>
    </source>
</evidence>
<dbReference type="InterPro" id="IPR026444">
    <property type="entry name" value="Secre_tail"/>
</dbReference>
<dbReference type="Pfam" id="PF01345">
    <property type="entry name" value="DUF11"/>
    <property type="match status" value="1"/>
</dbReference>
<dbReference type="NCBIfam" id="TIGR04183">
    <property type="entry name" value="Por_Secre_tail"/>
    <property type="match status" value="1"/>
</dbReference>
<feature type="transmembrane region" description="Helical" evidence="1">
    <location>
        <begin position="15"/>
        <end position="36"/>
    </location>
</feature>
<dbReference type="InterPro" id="IPR001434">
    <property type="entry name" value="OmcB-like_DUF11"/>
</dbReference>
<proteinExistence type="predicted"/>
<dbReference type="PANTHER" id="PTHR42754:SF1">
    <property type="entry name" value="LIPOPROTEIN"/>
    <property type="match status" value="1"/>
</dbReference>
<evidence type="ECO:0000256" key="1">
    <source>
        <dbReference type="SAM" id="Phobius"/>
    </source>
</evidence>
<feature type="domain" description="DUF7619" evidence="3">
    <location>
        <begin position="810"/>
        <end position="927"/>
    </location>
</feature>
<feature type="domain" description="DUF11" evidence="2">
    <location>
        <begin position="549"/>
        <end position="632"/>
    </location>
</feature>
<evidence type="ECO:0000259" key="2">
    <source>
        <dbReference type="Pfam" id="PF01345"/>
    </source>
</evidence>
<keyword evidence="1" id="KW-0812">Transmembrane</keyword>
<keyword evidence="1" id="KW-0472">Membrane</keyword>
<evidence type="ECO:0000259" key="3">
    <source>
        <dbReference type="Pfam" id="PF24595"/>
    </source>
</evidence>
<accession>A0A5C7FKS0</accession>
<dbReference type="AlphaFoldDB" id="A0A5C7FKS0"/>
<sequence>MRANKYYNFFNKAGIVFFGWATSALIFALQSTDSDLQTQLMKKRLMVLALGRQCQRMALMLAALCLTFSVGAQGFEKKIGGPKDDFGQAILQTKDHGYIEVGSTRGVQGDDNDFDIFVVRTDVDGTTIWTRQYDAGFIEQAEDVLAIDDDNYLVLGFRQETPTSAEQTFLVQLDQLGRVVFSRSYGDAVTDERGRQIIALPNEEFLITGYRKQTGTSRRDILIIKVDANGDELFRTVISENFTSEGFGTVANPDGSMIVAGTAQTVNGATKDIVLHGLAADGSIQWTKSYGTETGDEQLENIIRTNDDHLVFVGSADNTNKALIAKANLNGDTLWYHEIDAGPLDDVLYSVIEDDNGESLVAVGQTVPTPSNLDVLMVKVRSEDGLVLWQRRLGDEETLDVGEDLAKTLDGGYALAGFSARFDGVLGNEMVLFKTNDLGALQTNYLQGKVYFPSANDCGPYSEGDLGLSGWLVRAESETATFFGSTDSLGNYELRVDADTYEVTLLQKNDRWNICGSDQITVDLTVPYDSVFHNFALQPAYDCPLLEVTASATPAIQCDTQRITLSYGNTGTDTAEDASIELILDESLTYISSGITPAEQNENTLIFDIGDLAPSTEGTIDITVRVACNDIVAGQAISSQVTIFPLIECAPVSDDWDGSSIVVTSRCDRVEGLSFTITNIGENPMLQTSSYVIVEDIALRTQGNFMLESMSSEVIGVDIPAGEVSTYRLIAEQSEGHPGNQFPTAVAEGCQTDDNDNTGFTTGYVGQFPDNDGNLNIDILTQEVVALDQGAALQLMAYPRGYQDSIIIPKTDIEYTVFFALPGNDSFERVVIRDTLPELLDFNSLEMGAASHPYDFVLYQGGILKITFDSIRIFSGGGTGEADAVTRQGYVSYRLSQKPNTTTGSVIRNRAAVYFDYESPLFSEEVRHVVGCNDLYNEDGCLLSTANRNLPEAIGVDIITSPNPTSDRTTVQISGWKALNSEFYFQLYDAAGRKVFRKSFRGDQFEFFRPNIAAGNYFYEIHTNELFVGRGQITFQ</sequence>
<dbReference type="EMBL" id="VOXD01000006">
    <property type="protein sequence ID" value="TXF90595.1"/>
    <property type="molecule type" value="Genomic_DNA"/>
</dbReference>
<dbReference type="InterPro" id="IPR055353">
    <property type="entry name" value="DUF7619"/>
</dbReference>
<keyword evidence="5" id="KW-1185">Reference proteome</keyword>